<reference evidence="7 8" key="1">
    <citation type="submission" date="2019-10" db="EMBL/GenBank/DDBJ databases">
        <title>Comparative genomics of sulfur disproportionating microorganisms.</title>
        <authorList>
            <person name="Ward L.M."/>
            <person name="Bertran E."/>
            <person name="Johnston D."/>
        </authorList>
    </citation>
    <scope>NUCLEOTIDE SEQUENCE [LARGE SCALE GENOMIC DNA]</scope>
    <source>
        <strain evidence="7 8">DSM 14055</strain>
    </source>
</reference>
<dbReference type="CDD" id="cd01335">
    <property type="entry name" value="Radical_SAM"/>
    <property type="match status" value="1"/>
</dbReference>
<evidence type="ECO:0000256" key="4">
    <source>
        <dbReference type="ARBA" id="ARBA00023004"/>
    </source>
</evidence>
<dbReference type="PROSITE" id="PS51918">
    <property type="entry name" value="RADICAL_SAM"/>
    <property type="match status" value="1"/>
</dbReference>
<dbReference type="EMBL" id="WHYR01000005">
    <property type="protein sequence ID" value="MQL51198.1"/>
    <property type="molecule type" value="Genomic_DNA"/>
</dbReference>
<keyword evidence="2" id="KW-0949">S-adenosyl-L-methionine</keyword>
<evidence type="ECO:0000313" key="7">
    <source>
        <dbReference type="EMBL" id="MQL51198.1"/>
    </source>
</evidence>
<dbReference type="InterPro" id="IPR006638">
    <property type="entry name" value="Elp3/MiaA/NifB-like_rSAM"/>
</dbReference>
<dbReference type="SFLD" id="SFLDG01082">
    <property type="entry name" value="B12-binding_domain_containing"/>
    <property type="match status" value="1"/>
</dbReference>
<gene>
    <name evidence="7" type="ORF">GFC01_02750</name>
</gene>
<dbReference type="AlphaFoldDB" id="A0A6N7IPP1"/>
<dbReference type="InterPro" id="IPR051198">
    <property type="entry name" value="BchE-like"/>
</dbReference>
<dbReference type="GO" id="GO:0051536">
    <property type="term" value="F:iron-sulfur cluster binding"/>
    <property type="evidence" value="ECO:0007669"/>
    <property type="project" value="UniProtKB-KW"/>
</dbReference>
<keyword evidence="5" id="KW-0411">Iron-sulfur</keyword>
<comment type="cofactor">
    <cofactor evidence="1">
        <name>[4Fe-4S] cluster</name>
        <dbReference type="ChEBI" id="CHEBI:49883"/>
    </cofactor>
</comment>
<keyword evidence="3" id="KW-0479">Metal-binding</keyword>
<name>A0A6N7IPP1_9FIRM</name>
<comment type="caution">
    <text evidence="7">The sequence shown here is derived from an EMBL/GenBank/DDBJ whole genome shotgun (WGS) entry which is preliminary data.</text>
</comment>
<dbReference type="Gene3D" id="3.80.30.20">
    <property type="entry name" value="tm_1862 like domain"/>
    <property type="match status" value="1"/>
</dbReference>
<evidence type="ECO:0000259" key="6">
    <source>
        <dbReference type="PROSITE" id="PS51918"/>
    </source>
</evidence>
<dbReference type="GO" id="GO:0003824">
    <property type="term" value="F:catalytic activity"/>
    <property type="evidence" value="ECO:0007669"/>
    <property type="project" value="InterPro"/>
</dbReference>
<sequence>MSFVRPEIIRPPSEWRSYYLPLTSGCSNNTCTFCNYYGSKLRLRELEDVLKEIDALALFKTKGICLPSISYVVYAVARGWDGRRVFLQDGDALVYPFPRLKEVLEHLNEKFPSLERVGAYATARDILQKSPAELKILKELKLGILYMGVESGDEEILRRVGKGVNYRQMVEAGRRVKEAGIALSVTVILGLGGVEDSERHALATAEILTEIDPDYAGALTLTLVPGTPLAVQVREGLFHPITPFQSLEELRIILENSSFTHCFFSSMHASNYFSIKGWLPGEKERMMGELAYVLARKDPRLLRPEYARGL</sequence>
<dbReference type="GO" id="GO:0046872">
    <property type="term" value="F:metal ion binding"/>
    <property type="evidence" value="ECO:0007669"/>
    <property type="project" value="UniProtKB-KW"/>
</dbReference>
<evidence type="ECO:0000256" key="3">
    <source>
        <dbReference type="ARBA" id="ARBA00022723"/>
    </source>
</evidence>
<dbReference type="Pfam" id="PF04055">
    <property type="entry name" value="Radical_SAM"/>
    <property type="match status" value="1"/>
</dbReference>
<dbReference type="OrthoDB" id="9777636at2"/>
<dbReference type="PANTHER" id="PTHR43409">
    <property type="entry name" value="ANAEROBIC MAGNESIUM-PROTOPORPHYRIN IX MONOMETHYL ESTER CYCLASE-RELATED"/>
    <property type="match status" value="1"/>
</dbReference>
<dbReference type="RefSeq" id="WP_152945127.1">
    <property type="nucleotide sequence ID" value="NZ_WHYR01000005.1"/>
</dbReference>
<dbReference type="InterPro" id="IPR023404">
    <property type="entry name" value="rSAM_horseshoe"/>
</dbReference>
<dbReference type="PANTHER" id="PTHR43409:SF4">
    <property type="entry name" value="RADICAL SAM SUPERFAMILY PROTEIN"/>
    <property type="match status" value="1"/>
</dbReference>
<dbReference type="Proteomes" id="UP000441717">
    <property type="component" value="Unassembled WGS sequence"/>
</dbReference>
<dbReference type="SFLD" id="SFLDS00029">
    <property type="entry name" value="Radical_SAM"/>
    <property type="match status" value="1"/>
</dbReference>
<feature type="domain" description="Radical SAM core" evidence="6">
    <location>
        <begin position="12"/>
        <end position="265"/>
    </location>
</feature>
<keyword evidence="4" id="KW-0408">Iron</keyword>
<dbReference type="InterPro" id="IPR058240">
    <property type="entry name" value="rSAM_sf"/>
</dbReference>
<accession>A0A6N7IPP1</accession>
<organism evidence="7 8">
    <name type="scientific">Desulfofundulus thermobenzoicus</name>
    <dbReference type="NCBI Taxonomy" id="29376"/>
    <lineage>
        <taxon>Bacteria</taxon>
        <taxon>Bacillati</taxon>
        <taxon>Bacillota</taxon>
        <taxon>Clostridia</taxon>
        <taxon>Eubacteriales</taxon>
        <taxon>Peptococcaceae</taxon>
        <taxon>Desulfofundulus</taxon>
    </lineage>
</organism>
<keyword evidence="8" id="KW-1185">Reference proteome</keyword>
<evidence type="ECO:0000313" key="8">
    <source>
        <dbReference type="Proteomes" id="UP000441717"/>
    </source>
</evidence>
<protein>
    <submittedName>
        <fullName evidence="7">Radical SAM protein</fullName>
    </submittedName>
</protein>
<evidence type="ECO:0000256" key="1">
    <source>
        <dbReference type="ARBA" id="ARBA00001966"/>
    </source>
</evidence>
<evidence type="ECO:0000256" key="2">
    <source>
        <dbReference type="ARBA" id="ARBA00022691"/>
    </source>
</evidence>
<dbReference type="SFLD" id="SFLDG01095">
    <property type="entry name" value="Uncharacterised_Radical_SAM_Su"/>
    <property type="match status" value="1"/>
</dbReference>
<proteinExistence type="predicted"/>
<evidence type="ECO:0000256" key="5">
    <source>
        <dbReference type="ARBA" id="ARBA00023014"/>
    </source>
</evidence>
<dbReference type="SMART" id="SM00729">
    <property type="entry name" value="Elp3"/>
    <property type="match status" value="1"/>
</dbReference>
<dbReference type="InterPro" id="IPR007197">
    <property type="entry name" value="rSAM"/>
</dbReference>
<dbReference type="SUPFAM" id="SSF102114">
    <property type="entry name" value="Radical SAM enzymes"/>
    <property type="match status" value="1"/>
</dbReference>